<comment type="caution">
    <text evidence="1">The sequence shown here is derived from an EMBL/GenBank/DDBJ whole genome shotgun (WGS) entry which is preliminary data.</text>
</comment>
<organism evidence="1 2">
    <name type="scientific">Natribaculum luteum</name>
    <dbReference type="NCBI Taxonomy" id="1586232"/>
    <lineage>
        <taxon>Archaea</taxon>
        <taxon>Methanobacteriati</taxon>
        <taxon>Methanobacteriota</taxon>
        <taxon>Stenosarchaea group</taxon>
        <taxon>Halobacteria</taxon>
        <taxon>Halobacteriales</taxon>
        <taxon>Natrialbaceae</taxon>
        <taxon>Natribaculum</taxon>
    </lineage>
</organism>
<dbReference type="Proteomes" id="UP001595821">
    <property type="component" value="Unassembled WGS sequence"/>
</dbReference>
<dbReference type="RefSeq" id="WP_246973554.1">
    <property type="nucleotide sequence ID" value="NZ_CP095397.1"/>
</dbReference>
<dbReference type="GeneID" id="71853507"/>
<proteinExistence type="predicted"/>
<sequence length="175" mass="19834">MDNTTIKIEFRDDDEFRASIKNGNPDPIGGVRISANDRYLVGNADEYLPTWVSDFVFRIVDSSIAVLDGERQTVINHNGPSYLVLNPVDETTVELSHRLIWEAVENPDEYPELVNTATTTTDEFISAVERAGSQLVECLTEYNPQLEETDTISEMEDALEQLMEHKHENENNNTN</sequence>
<gene>
    <name evidence="1" type="ORF">ACFOZ7_21650</name>
</gene>
<name>A0ABD5P5C5_9EURY</name>
<evidence type="ECO:0000313" key="1">
    <source>
        <dbReference type="EMBL" id="MFC4249503.1"/>
    </source>
</evidence>
<dbReference type="AlphaFoldDB" id="A0ABD5P5C5"/>
<reference evidence="1 2" key="1">
    <citation type="journal article" date="2014" name="Int. J. Syst. Evol. Microbiol.">
        <title>Complete genome sequence of Corynebacterium casei LMG S-19264T (=DSM 44701T), isolated from a smear-ripened cheese.</title>
        <authorList>
            <consortium name="US DOE Joint Genome Institute (JGI-PGF)"/>
            <person name="Walter F."/>
            <person name="Albersmeier A."/>
            <person name="Kalinowski J."/>
            <person name="Ruckert C."/>
        </authorList>
    </citation>
    <scope>NUCLEOTIDE SEQUENCE [LARGE SCALE GENOMIC DNA]</scope>
    <source>
        <strain evidence="1 2">IBRC-M 10912</strain>
    </source>
</reference>
<dbReference type="EMBL" id="JBHSDJ010000133">
    <property type="protein sequence ID" value="MFC4249503.1"/>
    <property type="molecule type" value="Genomic_DNA"/>
</dbReference>
<evidence type="ECO:0000313" key="2">
    <source>
        <dbReference type="Proteomes" id="UP001595821"/>
    </source>
</evidence>
<accession>A0ABD5P5C5</accession>
<protein>
    <submittedName>
        <fullName evidence="1">Uncharacterized protein</fullName>
    </submittedName>
</protein>